<dbReference type="Proteomes" id="UP001221757">
    <property type="component" value="Unassembled WGS sequence"/>
</dbReference>
<feature type="non-terminal residue" evidence="1">
    <location>
        <position position="118"/>
    </location>
</feature>
<gene>
    <name evidence="1" type="ORF">B0H17DRAFT_851589</name>
</gene>
<evidence type="ECO:0000313" key="1">
    <source>
        <dbReference type="EMBL" id="KAJ7642854.1"/>
    </source>
</evidence>
<dbReference type="AlphaFoldDB" id="A0AAD7FX66"/>
<evidence type="ECO:0008006" key="3">
    <source>
        <dbReference type="Google" id="ProtNLM"/>
    </source>
</evidence>
<reference evidence="1" key="1">
    <citation type="submission" date="2023-03" db="EMBL/GenBank/DDBJ databases">
        <title>Massive genome expansion in bonnet fungi (Mycena s.s.) driven by repeated elements and novel gene families across ecological guilds.</title>
        <authorList>
            <consortium name="Lawrence Berkeley National Laboratory"/>
            <person name="Harder C.B."/>
            <person name="Miyauchi S."/>
            <person name="Viragh M."/>
            <person name="Kuo A."/>
            <person name="Thoen E."/>
            <person name="Andreopoulos B."/>
            <person name="Lu D."/>
            <person name="Skrede I."/>
            <person name="Drula E."/>
            <person name="Henrissat B."/>
            <person name="Morin E."/>
            <person name="Kohler A."/>
            <person name="Barry K."/>
            <person name="LaButti K."/>
            <person name="Morin E."/>
            <person name="Salamov A."/>
            <person name="Lipzen A."/>
            <person name="Mereny Z."/>
            <person name="Hegedus B."/>
            <person name="Baldrian P."/>
            <person name="Stursova M."/>
            <person name="Weitz H."/>
            <person name="Taylor A."/>
            <person name="Grigoriev I.V."/>
            <person name="Nagy L.G."/>
            <person name="Martin F."/>
            <person name="Kauserud H."/>
        </authorList>
    </citation>
    <scope>NUCLEOTIDE SEQUENCE</scope>
    <source>
        <strain evidence="1">CBHHK067</strain>
    </source>
</reference>
<name>A0AAD7FX66_MYCRO</name>
<evidence type="ECO:0000313" key="2">
    <source>
        <dbReference type="Proteomes" id="UP001221757"/>
    </source>
</evidence>
<accession>A0AAD7FX66</accession>
<proteinExistence type="predicted"/>
<sequence length="118" mass="13026">MEPHLPDEILSEILAPALQVTEEAFTSTCGTLPFLSYSESSSAYLLVCKSWLRLSTPLLYHVVFLRFTAQAHALQTPLLGNPALGRFIIKLRVEGGFGRHMLHILGCAVNISDIFLSL</sequence>
<organism evidence="1 2">
    <name type="scientific">Mycena rosella</name>
    <name type="common">Pink bonnet</name>
    <name type="synonym">Agaricus rosellus</name>
    <dbReference type="NCBI Taxonomy" id="1033263"/>
    <lineage>
        <taxon>Eukaryota</taxon>
        <taxon>Fungi</taxon>
        <taxon>Dikarya</taxon>
        <taxon>Basidiomycota</taxon>
        <taxon>Agaricomycotina</taxon>
        <taxon>Agaricomycetes</taxon>
        <taxon>Agaricomycetidae</taxon>
        <taxon>Agaricales</taxon>
        <taxon>Marasmiineae</taxon>
        <taxon>Mycenaceae</taxon>
        <taxon>Mycena</taxon>
    </lineage>
</organism>
<keyword evidence="2" id="KW-1185">Reference proteome</keyword>
<dbReference type="EMBL" id="JARKIE010000413">
    <property type="protein sequence ID" value="KAJ7642854.1"/>
    <property type="molecule type" value="Genomic_DNA"/>
</dbReference>
<comment type="caution">
    <text evidence="1">The sequence shown here is derived from an EMBL/GenBank/DDBJ whole genome shotgun (WGS) entry which is preliminary data.</text>
</comment>
<protein>
    <recommendedName>
        <fullName evidence="3">F-box domain-containing protein</fullName>
    </recommendedName>
</protein>